<keyword evidence="3" id="KW-0133">Cell shape</keyword>
<evidence type="ECO:0000313" key="7">
    <source>
        <dbReference type="EMBL" id="OMD21354.1"/>
    </source>
</evidence>
<dbReference type="GO" id="GO:0051301">
    <property type="term" value="P:cell division"/>
    <property type="evidence" value="ECO:0007669"/>
    <property type="project" value="InterPro"/>
</dbReference>
<dbReference type="PANTHER" id="PTHR30474">
    <property type="entry name" value="CELL CYCLE PROTEIN"/>
    <property type="match status" value="1"/>
</dbReference>
<dbReference type="RefSeq" id="WP_036678316.1">
    <property type="nucleotide sequence ID" value="NZ_CP009428.1"/>
</dbReference>
<evidence type="ECO:0000256" key="3">
    <source>
        <dbReference type="ARBA" id="ARBA00022960"/>
    </source>
</evidence>
<feature type="transmembrane region" description="Helical" evidence="6">
    <location>
        <begin position="405"/>
        <end position="426"/>
    </location>
</feature>
<feature type="transmembrane region" description="Helical" evidence="6">
    <location>
        <begin position="119"/>
        <end position="136"/>
    </location>
</feature>
<dbReference type="GO" id="GO:0008360">
    <property type="term" value="P:regulation of cell shape"/>
    <property type="evidence" value="ECO:0007669"/>
    <property type="project" value="UniProtKB-KW"/>
</dbReference>
<comment type="caution">
    <text evidence="7">The sequence shown here is derived from an EMBL/GenBank/DDBJ whole genome shotgun (WGS) entry which is preliminary data.</text>
</comment>
<feature type="transmembrane region" description="Helical" evidence="6">
    <location>
        <begin position="77"/>
        <end position="99"/>
    </location>
</feature>
<feature type="transmembrane region" description="Helical" evidence="6">
    <location>
        <begin position="143"/>
        <end position="165"/>
    </location>
</feature>
<keyword evidence="5 6" id="KW-0472">Membrane</keyword>
<feature type="transmembrane region" description="Helical" evidence="6">
    <location>
        <begin position="258"/>
        <end position="280"/>
    </location>
</feature>
<protein>
    <recommendedName>
        <fullName evidence="9">Cell division protein</fullName>
    </recommendedName>
</protein>
<feature type="transmembrane region" description="Helical" evidence="6">
    <location>
        <begin position="213"/>
        <end position="230"/>
    </location>
</feature>
<dbReference type="Pfam" id="PF01098">
    <property type="entry name" value="FTSW_RODA_SPOVE"/>
    <property type="match status" value="1"/>
</dbReference>
<dbReference type="NCBIfam" id="NF038403">
    <property type="entry name" value="perm_prefix_1"/>
    <property type="match status" value="1"/>
</dbReference>
<feature type="transmembrane region" description="Helical" evidence="6">
    <location>
        <begin position="236"/>
        <end position="251"/>
    </location>
</feature>
<evidence type="ECO:0000256" key="5">
    <source>
        <dbReference type="ARBA" id="ARBA00023136"/>
    </source>
</evidence>
<evidence type="ECO:0000256" key="2">
    <source>
        <dbReference type="ARBA" id="ARBA00022692"/>
    </source>
</evidence>
<feature type="transmembrane region" description="Helical" evidence="6">
    <location>
        <begin position="334"/>
        <end position="360"/>
    </location>
</feature>
<dbReference type="Proteomes" id="UP000187465">
    <property type="component" value="Unassembled WGS sequence"/>
</dbReference>
<evidence type="ECO:0000256" key="4">
    <source>
        <dbReference type="ARBA" id="ARBA00022989"/>
    </source>
</evidence>
<dbReference type="InterPro" id="IPR047928">
    <property type="entry name" value="Perm_prefix_1"/>
</dbReference>
<reference evidence="7 8" key="1">
    <citation type="submission" date="2016-10" db="EMBL/GenBank/DDBJ databases">
        <title>Paenibacillus species isolates.</title>
        <authorList>
            <person name="Beno S.M."/>
        </authorList>
    </citation>
    <scope>NUCLEOTIDE SEQUENCE [LARGE SCALE GENOMIC DNA]</scope>
    <source>
        <strain evidence="7 8">FSL H7-0604</strain>
    </source>
</reference>
<dbReference type="EMBL" id="MKQP01000078">
    <property type="protein sequence ID" value="OMD21354.1"/>
    <property type="molecule type" value="Genomic_DNA"/>
</dbReference>
<feature type="transmembrane region" description="Helical" evidence="6">
    <location>
        <begin position="372"/>
        <end position="393"/>
    </location>
</feature>
<gene>
    <name evidence="7" type="ORF">BJP51_06885</name>
</gene>
<evidence type="ECO:0000256" key="6">
    <source>
        <dbReference type="SAM" id="Phobius"/>
    </source>
</evidence>
<proteinExistence type="predicted"/>
<dbReference type="KEGG" id="pod:PODO_13770"/>
<organism evidence="7 8">
    <name type="scientific">Paenibacillus odorifer</name>
    <dbReference type="NCBI Taxonomy" id="189426"/>
    <lineage>
        <taxon>Bacteria</taxon>
        <taxon>Bacillati</taxon>
        <taxon>Bacillota</taxon>
        <taxon>Bacilli</taxon>
        <taxon>Bacillales</taxon>
        <taxon>Paenibacillaceae</taxon>
        <taxon>Paenibacillus</taxon>
    </lineage>
</organism>
<dbReference type="GO" id="GO:0015648">
    <property type="term" value="F:lipid-linked peptidoglycan transporter activity"/>
    <property type="evidence" value="ECO:0007669"/>
    <property type="project" value="TreeGrafter"/>
</dbReference>
<name>A0A1R0WTT3_9BACL</name>
<dbReference type="InterPro" id="IPR001182">
    <property type="entry name" value="FtsW/RodA"/>
</dbReference>
<dbReference type="GO" id="GO:0005886">
    <property type="term" value="C:plasma membrane"/>
    <property type="evidence" value="ECO:0007669"/>
    <property type="project" value="TreeGrafter"/>
</dbReference>
<keyword evidence="4 6" id="KW-1133">Transmembrane helix</keyword>
<evidence type="ECO:0008006" key="9">
    <source>
        <dbReference type="Google" id="ProtNLM"/>
    </source>
</evidence>
<dbReference type="PANTHER" id="PTHR30474:SF1">
    <property type="entry name" value="PEPTIDOGLYCAN GLYCOSYLTRANSFERASE MRDB"/>
    <property type="match status" value="1"/>
</dbReference>
<accession>A0A1R0WTT3</accession>
<dbReference type="AlphaFoldDB" id="A0A1R0WTT3"/>
<feature type="transmembrane region" description="Helical" evidence="6">
    <location>
        <begin position="185"/>
        <end position="201"/>
    </location>
</feature>
<dbReference type="GO" id="GO:0032153">
    <property type="term" value="C:cell division site"/>
    <property type="evidence" value="ECO:0007669"/>
    <property type="project" value="TreeGrafter"/>
</dbReference>
<keyword evidence="2 6" id="KW-0812">Transmembrane</keyword>
<dbReference type="GeneID" id="31571263"/>
<evidence type="ECO:0000256" key="1">
    <source>
        <dbReference type="ARBA" id="ARBA00004141"/>
    </source>
</evidence>
<evidence type="ECO:0000313" key="8">
    <source>
        <dbReference type="Proteomes" id="UP000187465"/>
    </source>
</evidence>
<comment type="subcellular location">
    <subcellularLocation>
        <location evidence="1">Membrane</location>
        <topology evidence="1">Multi-pass membrane protein</topology>
    </subcellularLocation>
</comment>
<sequence length="441" mass="49352">MMKERQQQFLDVVCAEIKAKKTHPEIRQELASHLEDLICEKEADGVSREEAIAWAIEQMGSPQTLGKELHLIHKPHVPWGLFGVVALLSAISLIGMSSVDVGYSDIVKGSFLDNAFRRQAINILIGIVLMFGLYFIDFRKLKSFSWVLYGTSIAGILSSIFWGITINGVNYGPRIFLILPDMTSYRPYVLIVALAGILVNRKESAKKKTWRSGLFNISILLAPALLLISLNSLPELVVYLISSLVLYVWITRDWIKSVVLLGFFVIVGLMFIFNSDYLMVRIISAINPSLDPDGYGYIYQVMREVISSAGWWGHGFGAVEQKLPYVYSDMLPVYLIHCFGWAGALLLLAVISWFFIKLLSTIRAIREPYGQALVLGLAFLLAIRLTYGLAILSGGMMLTSIPFPFLSYGSHVWFEYAAIGLLMGIYRRKDIGGVQNNTVLS</sequence>